<sequence>MTTQARVSFYVLSKLFENEAVQKRGVVALSYDCFDHSYSIPWDGDMMTVSTKFCCAMPMKLQAFHFCYNNITVAPMMAVIKLAIGKQGRMRLKTHFGSNMECQYALSAFGIPVQHLMNRWEPKSEHQKEHQAWLSQMAMNEELASLAVDNVTPTSRDIVMGRGRPYQEFAGNVALKKVIDDRFEEYQTSFRVDKVALFRRVVQDLQAGGVRFLEKNPEATKDETQTAPEWREISEERARGKISHAFRNKRVLDKYHENFRDELSDADVGKK</sequence>
<dbReference type="InterPro" id="IPR049227">
    <property type="entry name" value="DUF6824"/>
</dbReference>
<gene>
    <name evidence="2" type="ORF">CAUS1442_LOCUS5607</name>
</gene>
<dbReference type="AlphaFoldDB" id="A0A7R9WS38"/>
<dbReference type="Pfam" id="PF20710">
    <property type="entry name" value="DUF6824"/>
    <property type="match status" value="1"/>
</dbReference>
<protein>
    <recommendedName>
        <fullName evidence="1">DUF6824 domain-containing protein</fullName>
    </recommendedName>
</protein>
<evidence type="ECO:0000259" key="1">
    <source>
        <dbReference type="Pfam" id="PF20710"/>
    </source>
</evidence>
<reference evidence="2" key="1">
    <citation type="submission" date="2021-01" db="EMBL/GenBank/DDBJ databases">
        <authorList>
            <person name="Corre E."/>
            <person name="Pelletier E."/>
            <person name="Niang G."/>
            <person name="Scheremetjew M."/>
            <person name="Finn R."/>
            <person name="Kale V."/>
            <person name="Holt S."/>
            <person name="Cochrane G."/>
            <person name="Meng A."/>
            <person name="Brown T."/>
            <person name="Cohen L."/>
        </authorList>
    </citation>
    <scope>NUCLEOTIDE SEQUENCE</scope>
    <source>
        <strain evidence="2">CCMP3328</strain>
    </source>
</reference>
<name>A0A7R9WS38_9STRA</name>
<proteinExistence type="predicted"/>
<dbReference type="EMBL" id="HBEF01008945">
    <property type="protein sequence ID" value="CAD8333505.1"/>
    <property type="molecule type" value="Transcribed_RNA"/>
</dbReference>
<organism evidence="2">
    <name type="scientific">Craspedostauros australis</name>
    <dbReference type="NCBI Taxonomy" id="1486917"/>
    <lineage>
        <taxon>Eukaryota</taxon>
        <taxon>Sar</taxon>
        <taxon>Stramenopiles</taxon>
        <taxon>Ochrophyta</taxon>
        <taxon>Bacillariophyta</taxon>
        <taxon>Bacillariophyceae</taxon>
        <taxon>Bacillariophycidae</taxon>
        <taxon>Naviculales</taxon>
        <taxon>Naviculaceae</taxon>
        <taxon>Craspedostauros</taxon>
    </lineage>
</organism>
<accession>A0A7R9WS38</accession>
<evidence type="ECO:0000313" key="2">
    <source>
        <dbReference type="EMBL" id="CAD8333505.1"/>
    </source>
</evidence>
<feature type="domain" description="DUF6824" evidence="1">
    <location>
        <begin position="157"/>
        <end position="248"/>
    </location>
</feature>